<comment type="caution">
    <text evidence="3">The sequence shown here is derived from an EMBL/GenBank/DDBJ whole genome shotgun (WGS) entry which is preliminary data.</text>
</comment>
<dbReference type="RefSeq" id="WP_008844058.1">
    <property type="nucleotide sequence ID" value="NZ_BAEN01000035.1"/>
</dbReference>
<dbReference type="AlphaFoldDB" id="K6Y7P8"/>
<dbReference type="Pfam" id="PF05943">
    <property type="entry name" value="VipB"/>
    <property type="match status" value="1"/>
</dbReference>
<dbReference type="Pfam" id="PF18945">
    <property type="entry name" value="VipB_2"/>
    <property type="match status" value="1"/>
</dbReference>
<evidence type="ECO:0000259" key="2">
    <source>
        <dbReference type="Pfam" id="PF18945"/>
    </source>
</evidence>
<evidence type="ECO:0000313" key="3">
    <source>
        <dbReference type="EMBL" id="GAC14242.1"/>
    </source>
</evidence>
<gene>
    <name evidence="3" type="primary">impC</name>
    <name evidence="3" type="ORF">GLIP_1608</name>
</gene>
<feature type="domain" description="TssC1 N-terminal" evidence="1">
    <location>
        <begin position="113"/>
        <end position="276"/>
    </location>
</feature>
<sequence length="486" mass="55662">MNKFALLKYTSEQQGKQIEIELPFVVGIVADLNRSAVESKIPFKDRQFIAIDLNKTRDFFNIVKPSITVNLTNLSYQILISFRSFEDIKPARLEQYIEDELIKYDTLNLSKTEMHNALNEILQNEGLQQLLGSLRGIYQLLINKPNESNLVIKVLDVSKEELINDVNLGVTQESYLYRLVYLHEYGTFEGTPYSLVLTDFEFSQNDIDMKVMEYLALLGMKADCFFFLKAALTIFGDSFQHDSLDWTKVDTNFSSREFLRWRALRDHESSRFVAMMAALRHESTVNLHDIVNPVFAAALNLVPCFTGTDLWNFTNKNNASFTETESINHQSVKALTRLGFNTVKTDTGTLLTPVSGIVALQSPRKYFEQSANQIASLMVSVPYNLFVTAFVRYITMIIRETLGRDLDIDSLTRMVNQWLKFYIDDRVNQKQRSVDLLKPLSKASVSIEEVAGVPGVYKGLLKIQLRIEGFEHPPCTQHEFNVLSIY</sequence>
<dbReference type="InterPro" id="IPR044032">
    <property type="entry name" value="TssC1_C"/>
</dbReference>
<dbReference type="InterPro" id="IPR044031">
    <property type="entry name" value="TssC1_N"/>
</dbReference>
<evidence type="ECO:0000313" key="4">
    <source>
        <dbReference type="Proteomes" id="UP000006334"/>
    </source>
</evidence>
<accession>K6Y7P8</accession>
<dbReference type="eggNOG" id="COG3516">
    <property type="taxonomic scope" value="Bacteria"/>
</dbReference>
<dbReference type="InterPro" id="IPR010269">
    <property type="entry name" value="T6SS_TssC-like"/>
</dbReference>
<reference evidence="3 4" key="1">
    <citation type="journal article" date="2017" name="Antonie Van Leeuwenhoek">
        <title>Rhizobium rhizosphaerae sp. nov., a novel species isolated from rice rhizosphere.</title>
        <authorList>
            <person name="Zhao J.J."/>
            <person name="Zhang J."/>
            <person name="Zhang R.J."/>
            <person name="Zhang C.W."/>
            <person name="Yin H.Q."/>
            <person name="Zhang X.X."/>
        </authorList>
    </citation>
    <scope>NUCLEOTIDE SEQUENCE [LARGE SCALE GENOMIC DNA]</scope>
    <source>
        <strain evidence="3 4">E3</strain>
    </source>
</reference>
<dbReference type="OrthoDB" id="9789942at2"/>
<keyword evidence="4" id="KW-1185">Reference proteome</keyword>
<dbReference type="PANTHER" id="PTHR35565">
    <property type="entry name" value="CYTOPLASMIC PROTEIN-RELATED"/>
    <property type="match status" value="1"/>
</dbReference>
<dbReference type="EMBL" id="BAEN01000035">
    <property type="protein sequence ID" value="GAC14242.1"/>
    <property type="molecule type" value="Genomic_DNA"/>
</dbReference>
<dbReference type="Proteomes" id="UP000006334">
    <property type="component" value="Unassembled WGS sequence"/>
</dbReference>
<feature type="domain" description="TssC1 C-terminal" evidence="2">
    <location>
        <begin position="371"/>
        <end position="464"/>
    </location>
</feature>
<dbReference type="eggNOG" id="COG3517">
    <property type="taxonomic scope" value="Bacteria"/>
</dbReference>
<dbReference type="STRING" id="1127673.GLIP_1608"/>
<protein>
    <submittedName>
        <fullName evidence="3">Type VI secretion system protein ImpC</fullName>
    </submittedName>
</protein>
<organism evidence="3 4">
    <name type="scientific">Aliiglaciecola lipolytica E3</name>
    <dbReference type="NCBI Taxonomy" id="1127673"/>
    <lineage>
        <taxon>Bacteria</taxon>
        <taxon>Pseudomonadati</taxon>
        <taxon>Pseudomonadota</taxon>
        <taxon>Gammaproteobacteria</taxon>
        <taxon>Alteromonadales</taxon>
        <taxon>Alteromonadaceae</taxon>
        <taxon>Aliiglaciecola</taxon>
    </lineage>
</organism>
<evidence type="ECO:0000259" key="1">
    <source>
        <dbReference type="Pfam" id="PF05943"/>
    </source>
</evidence>
<dbReference type="PANTHER" id="PTHR35565:SF3">
    <property type="entry name" value="TYPE VI SECRETION SYSTEM SHEATH PROTEIN TSSC1"/>
    <property type="match status" value="1"/>
</dbReference>
<proteinExistence type="predicted"/>
<name>K6Y7P8_9ALTE</name>